<comment type="caution">
    <text evidence="4">The sequence shown here is derived from an EMBL/GenBank/DDBJ whole genome shotgun (WGS) entry which is preliminary data.</text>
</comment>
<feature type="region of interest" description="Disordered" evidence="2">
    <location>
        <begin position="170"/>
        <end position="224"/>
    </location>
</feature>
<dbReference type="InterPro" id="IPR012677">
    <property type="entry name" value="Nucleotide-bd_a/b_plait_sf"/>
</dbReference>
<dbReference type="OrthoDB" id="417481at2759"/>
<proteinExistence type="predicted"/>
<sequence>MEYAVPLPYLLGRLAPMEPSQQPPVYQPPVYQPPACQPPAYQPPAYPEYAGPVPHPGRLAPMEASQQPPLCQPPAYPDYAGPVPHLLGRLIPMEASQQPSVCQPPACQSMMYVPTVFTAQPSHGYTGYMNQHAVPSQEPPLMMAPSGMYPCECAPPVQAAATTKQPLLSENALQPPDAPTSDSSDKPGHPSASGSSGSSLPETTPHRQETRGRTAQPSQNAKRVASLFDDAKTTVMLRNIPVRYTCEALLKEVMMAGFDQMFDFFYLPMDFRTKRNRGYAFINFSSGRAARDFALAFHEQQPRLYGHQSKKILEVAPAVTQGYQANVHKYFAKADARIKNDWFKPMLFTCEEDST</sequence>
<organism evidence="4 5">
    <name type="scientific">Symbiodinium natans</name>
    <dbReference type="NCBI Taxonomy" id="878477"/>
    <lineage>
        <taxon>Eukaryota</taxon>
        <taxon>Sar</taxon>
        <taxon>Alveolata</taxon>
        <taxon>Dinophyceae</taxon>
        <taxon>Suessiales</taxon>
        <taxon>Symbiodiniaceae</taxon>
        <taxon>Symbiodinium</taxon>
    </lineage>
</organism>
<feature type="domain" description="RRM" evidence="3">
    <location>
        <begin position="233"/>
        <end position="320"/>
    </location>
</feature>
<dbReference type="SUPFAM" id="SSF54928">
    <property type="entry name" value="RNA-binding domain, RBD"/>
    <property type="match status" value="1"/>
</dbReference>
<evidence type="ECO:0000256" key="1">
    <source>
        <dbReference type="PROSITE-ProRule" id="PRU00176"/>
    </source>
</evidence>
<dbReference type="InterPro" id="IPR035979">
    <property type="entry name" value="RBD_domain_sf"/>
</dbReference>
<dbReference type="InterPro" id="IPR000504">
    <property type="entry name" value="RRM_dom"/>
</dbReference>
<dbReference type="Gene3D" id="3.30.70.330">
    <property type="match status" value="1"/>
</dbReference>
<gene>
    <name evidence="4" type="primary">ML3</name>
    <name evidence="4" type="ORF">SNAT2548_LOCUS15199</name>
</gene>
<evidence type="ECO:0000313" key="5">
    <source>
        <dbReference type="Proteomes" id="UP000604046"/>
    </source>
</evidence>
<reference evidence="4" key="1">
    <citation type="submission" date="2021-02" db="EMBL/GenBank/DDBJ databases">
        <authorList>
            <person name="Dougan E. K."/>
            <person name="Rhodes N."/>
            <person name="Thang M."/>
            <person name="Chan C."/>
        </authorList>
    </citation>
    <scope>NUCLEOTIDE SEQUENCE</scope>
</reference>
<keyword evidence="1" id="KW-0694">RNA-binding</keyword>
<dbReference type="AlphaFoldDB" id="A0A812NH26"/>
<name>A0A812NH26_9DINO</name>
<dbReference type="PROSITE" id="PS50102">
    <property type="entry name" value="RRM"/>
    <property type="match status" value="1"/>
</dbReference>
<dbReference type="Proteomes" id="UP000604046">
    <property type="component" value="Unassembled WGS sequence"/>
</dbReference>
<accession>A0A812NH26</accession>
<dbReference type="GO" id="GO:0003723">
    <property type="term" value="F:RNA binding"/>
    <property type="evidence" value="ECO:0007669"/>
    <property type="project" value="UniProtKB-UniRule"/>
</dbReference>
<protein>
    <submittedName>
        <fullName evidence="4">ML3 protein</fullName>
    </submittedName>
</protein>
<dbReference type="InterPro" id="IPR007201">
    <property type="entry name" value="Mei2-like_Rrm_C"/>
</dbReference>
<evidence type="ECO:0000256" key="2">
    <source>
        <dbReference type="SAM" id="MobiDB-lite"/>
    </source>
</evidence>
<dbReference type="EMBL" id="CAJNDS010001890">
    <property type="protein sequence ID" value="CAE7287561.1"/>
    <property type="molecule type" value="Genomic_DNA"/>
</dbReference>
<evidence type="ECO:0000259" key="3">
    <source>
        <dbReference type="PROSITE" id="PS50102"/>
    </source>
</evidence>
<keyword evidence="5" id="KW-1185">Reference proteome</keyword>
<dbReference type="Pfam" id="PF04059">
    <property type="entry name" value="RRM_2"/>
    <property type="match status" value="1"/>
</dbReference>
<dbReference type="CDD" id="cd12277">
    <property type="entry name" value="RRM3_MEI2_EAR1_like"/>
    <property type="match status" value="1"/>
</dbReference>
<evidence type="ECO:0000313" key="4">
    <source>
        <dbReference type="EMBL" id="CAE7287561.1"/>
    </source>
</evidence>